<name>A0A0C3GJL2_PILCF</name>
<reference evidence="2" key="2">
    <citation type="submission" date="2015-01" db="EMBL/GenBank/DDBJ databases">
        <title>Evolutionary Origins and Diversification of the Mycorrhizal Mutualists.</title>
        <authorList>
            <consortium name="DOE Joint Genome Institute"/>
            <consortium name="Mycorrhizal Genomics Consortium"/>
            <person name="Kohler A."/>
            <person name="Kuo A."/>
            <person name="Nagy L.G."/>
            <person name="Floudas D."/>
            <person name="Copeland A."/>
            <person name="Barry K.W."/>
            <person name="Cichocki N."/>
            <person name="Veneault-Fourrey C."/>
            <person name="LaButti K."/>
            <person name="Lindquist E.A."/>
            <person name="Lipzen A."/>
            <person name="Lundell T."/>
            <person name="Morin E."/>
            <person name="Murat C."/>
            <person name="Riley R."/>
            <person name="Ohm R."/>
            <person name="Sun H."/>
            <person name="Tunlid A."/>
            <person name="Henrissat B."/>
            <person name="Grigoriev I.V."/>
            <person name="Hibbett D.S."/>
            <person name="Martin F."/>
        </authorList>
    </citation>
    <scope>NUCLEOTIDE SEQUENCE [LARGE SCALE GENOMIC DNA]</scope>
    <source>
        <strain evidence="2">F 1598</strain>
    </source>
</reference>
<feature type="non-terminal residue" evidence="1">
    <location>
        <position position="1"/>
    </location>
</feature>
<evidence type="ECO:0000313" key="1">
    <source>
        <dbReference type="EMBL" id="KIM91829.1"/>
    </source>
</evidence>
<reference evidence="1 2" key="1">
    <citation type="submission" date="2014-04" db="EMBL/GenBank/DDBJ databases">
        <authorList>
            <consortium name="DOE Joint Genome Institute"/>
            <person name="Kuo A."/>
            <person name="Tarkka M."/>
            <person name="Buscot F."/>
            <person name="Kohler A."/>
            <person name="Nagy L.G."/>
            <person name="Floudas D."/>
            <person name="Copeland A."/>
            <person name="Barry K.W."/>
            <person name="Cichocki N."/>
            <person name="Veneault-Fourrey C."/>
            <person name="LaButti K."/>
            <person name="Lindquist E.A."/>
            <person name="Lipzen A."/>
            <person name="Lundell T."/>
            <person name="Morin E."/>
            <person name="Murat C."/>
            <person name="Sun H."/>
            <person name="Tunlid A."/>
            <person name="Henrissat B."/>
            <person name="Grigoriev I.V."/>
            <person name="Hibbett D.S."/>
            <person name="Martin F."/>
            <person name="Nordberg H.P."/>
            <person name="Cantor M.N."/>
            <person name="Hua S.X."/>
        </authorList>
    </citation>
    <scope>NUCLEOTIDE SEQUENCE [LARGE SCALE GENOMIC DNA]</scope>
    <source>
        <strain evidence="1 2">F 1598</strain>
    </source>
</reference>
<dbReference type="AlphaFoldDB" id="A0A0C3GJL2"/>
<dbReference type="HOGENOM" id="CLU_180191_1_0_1"/>
<protein>
    <submittedName>
        <fullName evidence="1">Uncharacterized protein</fullName>
    </submittedName>
</protein>
<gene>
    <name evidence="1" type="ORF">PILCRDRAFT_57401</name>
</gene>
<accession>A0A0C3GJL2</accession>
<dbReference type="Proteomes" id="UP000054166">
    <property type="component" value="Unassembled WGS sequence"/>
</dbReference>
<dbReference type="EMBL" id="KN832970">
    <property type="protein sequence ID" value="KIM91829.1"/>
    <property type="molecule type" value="Genomic_DNA"/>
</dbReference>
<proteinExistence type="predicted"/>
<evidence type="ECO:0000313" key="2">
    <source>
        <dbReference type="Proteomes" id="UP000054166"/>
    </source>
</evidence>
<keyword evidence="2" id="KW-1185">Reference proteome</keyword>
<sequence length="81" mass="8984">SSEGTKHGCGHYRVTKKLRKHDCGSRVCALSTAHNPNCPDCPCDKFYGPDIKETVTVVTPSYCPHCEYWFKGPGSIPRKLS</sequence>
<organism evidence="1 2">
    <name type="scientific">Piloderma croceum (strain F 1598)</name>
    <dbReference type="NCBI Taxonomy" id="765440"/>
    <lineage>
        <taxon>Eukaryota</taxon>
        <taxon>Fungi</taxon>
        <taxon>Dikarya</taxon>
        <taxon>Basidiomycota</taxon>
        <taxon>Agaricomycotina</taxon>
        <taxon>Agaricomycetes</taxon>
        <taxon>Agaricomycetidae</taxon>
        <taxon>Atheliales</taxon>
        <taxon>Atheliaceae</taxon>
        <taxon>Piloderma</taxon>
    </lineage>
</organism>
<dbReference type="OrthoDB" id="2840428at2759"/>
<dbReference type="InParanoid" id="A0A0C3GJL2"/>